<dbReference type="EC" id="2.3.1.199" evidence="10"/>
<evidence type="ECO:0000256" key="4">
    <source>
        <dbReference type="ARBA" id="ARBA00022692"/>
    </source>
</evidence>
<evidence type="ECO:0000256" key="5">
    <source>
        <dbReference type="ARBA" id="ARBA00022832"/>
    </source>
</evidence>
<dbReference type="GO" id="GO:0005789">
    <property type="term" value="C:endoplasmic reticulum membrane"/>
    <property type="evidence" value="ECO:0007669"/>
    <property type="project" value="TreeGrafter"/>
</dbReference>
<dbReference type="InterPro" id="IPR002076">
    <property type="entry name" value="ELO_fam"/>
</dbReference>
<evidence type="ECO:0000256" key="9">
    <source>
        <dbReference type="ARBA" id="ARBA00023160"/>
    </source>
</evidence>
<dbReference type="Pfam" id="PF01151">
    <property type="entry name" value="ELO"/>
    <property type="match status" value="1"/>
</dbReference>
<gene>
    <name evidence="11" type="ORF">CTOB1V02_LOCUS2208</name>
</gene>
<keyword evidence="2 10" id="KW-0444">Lipid biosynthesis</keyword>
<evidence type="ECO:0000256" key="1">
    <source>
        <dbReference type="ARBA" id="ARBA00004141"/>
    </source>
</evidence>
<keyword evidence="6 10" id="KW-1133">Transmembrane helix</keyword>
<dbReference type="EMBL" id="OB660335">
    <property type="protein sequence ID" value="CAD7224238.1"/>
    <property type="molecule type" value="Genomic_DNA"/>
</dbReference>
<dbReference type="PANTHER" id="PTHR11157:SF17">
    <property type="entry name" value="ELONGATION OF VERY LONG CHAIN FATTY ACIDS PROTEIN 6"/>
    <property type="match status" value="1"/>
</dbReference>
<name>A0A7R8W5S4_9CRUS</name>
<dbReference type="GO" id="GO:0030148">
    <property type="term" value="P:sphingolipid biosynthetic process"/>
    <property type="evidence" value="ECO:0007669"/>
    <property type="project" value="TreeGrafter"/>
</dbReference>
<comment type="catalytic activity">
    <reaction evidence="10">
        <text>a very-long-chain acyl-CoA + malonyl-CoA + H(+) = a very-long-chain 3-oxoacyl-CoA + CO2 + CoA</text>
        <dbReference type="Rhea" id="RHEA:32727"/>
        <dbReference type="ChEBI" id="CHEBI:15378"/>
        <dbReference type="ChEBI" id="CHEBI:16526"/>
        <dbReference type="ChEBI" id="CHEBI:57287"/>
        <dbReference type="ChEBI" id="CHEBI:57384"/>
        <dbReference type="ChEBI" id="CHEBI:90725"/>
        <dbReference type="ChEBI" id="CHEBI:90736"/>
        <dbReference type="EC" id="2.3.1.199"/>
    </reaction>
</comment>
<evidence type="ECO:0000256" key="2">
    <source>
        <dbReference type="ARBA" id="ARBA00022516"/>
    </source>
</evidence>
<dbReference type="GO" id="GO:0009922">
    <property type="term" value="F:fatty acid elongase activity"/>
    <property type="evidence" value="ECO:0007669"/>
    <property type="project" value="UniProtKB-EC"/>
</dbReference>
<evidence type="ECO:0000256" key="8">
    <source>
        <dbReference type="ARBA" id="ARBA00023136"/>
    </source>
</evidence>
<feature type="transmembrane region" description="Helical" evidence="10">
    <location>
        <begin position="173"/>
        <end position="192"/>
    </location>
</feature>
<evidence type="ECO:0000256" key="6">
    <source>
        <dbReference type="ARBA" id="ARBA00022989"/>
    </source>
</evidence>
<accession>A0A7R8W5S4</accession>
<comment type="caution">
    <text evidence="10">Lacks conserved residue(s) required for the propagation of feature annotation.</text>
</comment>
<comment type="similarity">
    <text evidence="10">Belongs to the ELO family.</text>
</comment>
<dbReference type="OrthoDB" id="10259681at2759"/>
<proteinExistence type="inferred from homology"/>
<feature type="transmembrane region" description="Helical" evidence="10">
    <location>
        <begin position="12"/>
        <end position="36"/>
    </location>
</feature>
<dbReference type="PROSITE" id="PS01188">
    <property type="entry name" value="ELO"/>
    <property type="match status" value="1"/>
</dbReference>
<dbReference type="GO" id="GO:0019367">
    <property type="term" value="P:fatty acid elongation, saturated fatty acid"/>
    <property type="evidence" value="ECO:0007669"/>
    <property type="project" value="TreeGrafter"/>
</dbReference>
<dbReference type="PANTHER" id="PTHR11157">
    <property type="entry name" value="FATTY ACID ACYL TRANSFERASE-RELATED"/>
    <property type="match status" value="1"/>
</dbReference>
<dbReference type="GO" id="GO:0042761">
    <property type="term" value="P:very long-chain fatty acid biosynthetic process"/>
    <property type="evidence" value="ECO:0007669"/>
    <property type="project" value="TreeGrafter"/>
</dbReference>
<reference evidence="11" key="1">
    <citation type="submission" date="2020-11" db="EMBL/GenBank/DDBJ databases">
        <authorList>
            <person name="Tran Van P."/>
        </authorList>
    </citation>
    <scope>NUCLEOTIDE SEQUENCE</scope>
</reference>
<dbReference type="GO" id="GO:0034625">
    <property type="term" value="P:fatty acid elongation, monounsaturated fatty acid"/>
    <property type="evidence" value="ECO:0007669"/>
    <property type="project" value="TreeGrafter"/>
</dbReference>
<keyword evidence="8 10" id="KW-0472">Membrane</keyword>
<keyword evidence="4 10" id="KW-0812">Transmembrane</keyword>
<keyword evidence="5 10" id="KW-0276">Fatty acid metabolism</keyword>
<evidence type="ECO:0000313" key="11">
    <source>
        <dbReference type="EMBL" id="CAD7224238.1"/>
    </source>
</evidence>
<dbReference type="AlphaFoldDB" id="A0A7R8W5S4"/>
<evidence type="ECO:0000256" key="10">
    <source>
        <dbReference type="RuleBase" id="RU361115"/>
    </source>
</evidence>
<keyword evidence="7 10" id="KW-0443">Lipid metabolism</keyword>
<organism evidence="11">
    <name type="scientific">Cyprideis torosa</name>
    <dbReference type="NCBI Taxonomy" id="163714"/>
    <lineage>
        <taxon>Eukaryota</taxon>
        <taxon>Metazoa</taxon>
        <taxon>Ecdysozoa</taxon>
        <taxon>Arthropoda</taxon>
        <taxon>Crustacea</taxon>
        <taxon>Oligostraca</taxon>
        <taxon>Ostracoda</taxon>
        <taxon>Podocopa</taxon>
        <taxon>Podocopida</taxon>
        <taxon>Cytherocopina</taxon>
        <taxon>Cytheroidea</taxon>
        <taxon>Cytherideidae</taxon>
        <taxon>Cyprideis</taxon>
    </lineage>
</organism>
<evidence type="ECO:0000256" key="7">
    <source>
        <dbReference type="ARBA" id="ARBA00023098"/>
    </source>
</evidence>
<evidence type="ECO:0000256" key="3">
    <source>
        <dbReference type="ARBA" id="ARBA00022679"/>
    </source>
</evidence>
<comment type="subcellular location">
    <subcellularLocation>
        <location evidence="1">Membrane</location>
        <topology evidence="1">Multi-pass membrane protein</topology>
    </subcellularLocation>
</comment>
<keyword evidence="9 10" id="KW-0275">Fatty acid biosynthesis</keyword>
<protein>
    <recommendedName>
        <fullName evidence="10">Elongation of very long chain fatty acids protein</fullName>
        <ecNumber evidence="10">2.3.1.199</ecNumber>
    </recommendedName>
    <alternativeName>
        <fullName evidence="10">Very-long-chain 3-oxoacyl-CoA synthase</fullName>
    </alternativeName>
</protein>
<dbReference type="GO" id="GO:0034626">
    <property type="term" value="P:fatty acid elongation, polyunsaturated fatty acid"/>
    <property type="evidence" value="ECO:0007669"/>
    <property type="project" value="TreeGrafter"/>
</dbReference>
<dbReference type="InterPro" id="IPR030457">
    <property type="entry name" value="ELO_CS"/>
</dbReference>
<keyword evidence="3 10" id="KW-0808">Transferase</keyword>
<sequence>MYNRKPFDLQRALISWNWFLAAISTFTAVKGLAFLLDEYYHQELSTMLCFMPINNVTCKAATIHGIMFALSKVVELGDTAFIVLRKKPLIFLHWYHHVTVLLSPKEVANVSSQFPKGAGHVTHHRHTLENDQFLKVPNFQAKGWLVCRNEKCPCVCLSVRDCILTNTDLLVTVSLYASYCILFIWFFYRAYLGEGKGVKRRRLADITMKNLMGSEDKHQKTS</sequence>